<evidence type="ECO:0000313" key="2">
    <source>
        <dbReference type="EMBL" id="KKK56945.1"/>
    </source>
</evidence>
<protein>
    <recommendedName>
        <fullName evidence="1">Phospholipid/glycerol acyltransferase domain-containing protein</fullName>
    </recommendedName>
</protein>
<comment type="caution">
    <text evidence="2">The sequence shown here is derived from an EMBL/GenBank/DDBJ whole genome shotgun (WGS) entry which is preliminary data.</text>
</comment>
<dbReference type="AlphaFoldDB" id="A0A0F8X7N7"/>
<proteinExistence type="predicted"/>
<accession>A0A0F8X7N7</accession>
<name>A0A0F8X7N7_9ZZZZ</name>
<dbReference type="Pfam" id="PF01553">
    <property type="entry name" value="Acyltransferase"/>
    <property type="match status" value="1"/>
</dbReference>
<dbReference type="CDD" id="cd07989">
    <property type="entry name" value="LPLAT_AGPAT-like"/>
    <property type="match status" value="1"/>
</dbReference>
<feature type="domain" description="Phospholipid/glycerol acyltransferase" evidence="1">
    <location>
        <begin position="8"/>
        <end position="63"/>
    </location>
</feature>
<sequence>MGWFKESQNNIFIKKVKDILRSGQKVVLFPEGTRSYDGKVNKLLPGVGFLINLTKCTIIPAYIHGAHEVWERGQKFPKLFGKNKISCTFGKPIGHEEFEKIDKNERIPLILNRIETELKKLETWTENGCKGNVP</sequence>
<evidence type="ECO:0000259" key="1">
    <source>
        <dbReference type="Pfam" id="PF01553"/>
    </source>
</evidence>
<dbReference type="InterPro" id="IPR002123">
    <property type="entry name" value="Plipid/glycerol_acylTrfase"/>
</dbReference>
<dbReference type="EMBL" id="LAZR01064737">
    <property type="protein sequence ID" value="KKK56945.1"/>
    <property type="molecule type" value="Genomic_DNA"/>
</dbReference>
<organism evidence="2">
    <name type="scientific">marine sediment metagenome</name>
    <dbReference type="NCBI Taxonomy" id="412755"/>
    <lineage>
        <taxon>unclassified sequences</taxon>
        <taxon>metagenomes</taxon>
        <taxon>ecological metagenomes</taxon>
    </lineage>
</organism>
<gene>
    <name evidence="2" type="ORF">LCGC14_3059440</name>
</gene>
<reference evidence="2" key="1">
    <citation type="journal article" date="2015" name="Nature">
        <title>Complex archaea that bridge the gap between prokaryotes and eukaryotes.</title>
        <authorList>
            <person name="Spang A."/>
            <person name="Saw J.H."/>
            <person name="Jorgensen S.L."/>
            <person name="Zaremba-Niedzwiedzka K."/>
            <person name="Martijn J."/>
            <person name="Lind A.E."/>
            <person name="van Eijk R."/>
            <person name="Schleper C."/>
            <person name="Guy L."/>
            <person name="Ettema T.J."/>
        </authorList>
    </citation>
    <scope>NUCLEOTIDE SEQUENCE</scope>
</reference>
<dbReference type="SUPFAM" id="SSF69593">
    <property type="entry name" value="Glycerol-3-phosphate (1)-acyltransferase"/>
    <property type="match status" value="1"/>
</dbReference>
<dbReference type="GO" id="GO:0016746">
    <property type="term" value="F:acyltransferase activity"/>
    <property type="evidence" value="ECO:0007669"/>
    <property type="project" value="InterPro"/>
</dbReference>